<protein>
    <submittedName>
        <fullName evidence="2">Uncharacterized protein</fullName>
    </submittedName>
</protein>
<reference evidence="2" key="1">
    <citation type="journal article" date="2021" name="Proc. Natl. Acad. Sci. U.S.A.">
        <title>Three genomes in the algal genus Volvox reveal the fate of a haploid sex-determining region after a transition to homothallism.</title>
        <authorList>
            <person name="Yamamoto K."/>
            <person name="Hamaji T."/>
            <person name="Kawai-Toyooka H."/>
            <person name="Matsuzaki R."/>
            <person name="Takahashi F."/>
            <person name="Nishimura Y."/>
            <person name="Kawachi M."/>
            <person name="Noguchi H."/>
            <person name="Minakuchi Y."/>
            <person name="Umen J.G."/>
            <person name="Toyoda A."/>
            <person name="Nozaki H."/>
        </authorList>
    </citation>
    <scope>NUCLEOTIDE SEQUENCE</scope>
    <source>
        <strain evidence="2">NIES-3780</strain>
    </source>
</reference>
<evidence type="ECO:0000313" key="3">
    <source>
        <dbReference type="Proteomes" id="UP000747399"/>
    </source>
</evidence>
<name>A0A8J4B408_9CHLO</name>
<dbReference type="EMBL" id="BNCO01000015">
    <property type="protein sequence ID" value="GIL53661.1"/>
    <property type="molecule type" value="Genomic_DNA"/>
</dbReference>
<proteinExistence type="predicted"/>
<dbReference type="AlphaFoldDB" id="A0A8J4B408"/>
<feature type="signal peptide" evidence="1">
    <location>
        <begin position="1"/>
        <end position="22"/>
    </location>
</feature>
<organism evidence="2 3">
    <name type="scientific">Volvox africanus</name>
    <dbReference type="NCBI Taxonomy" id="51714"/>
    <lineage>
        <taxon>Eukaryota</taxon>
        <taxon>Viridiplantae</taxon>
        <taxon>Chlorophyta</taxon>
        <taxon>core chlorophytes</taxon>
        <taxon>Chlorophyceae</taxon>
        <taxon>CS clade</taxon>
        <taxon>Chlamydomonadales</taxon>
        <taxon>Volvocaceae</taxon>
        <taxon>Volvox</taxon>
    </lineage>
</organism>
<comment type="caution">
    <text evidence="2">The sequence shown here is derived from an EMBL/GenBank/DDBJ whole genome shotgun (WGS) entry which is preliminary data.</text>
</comment>
<dbReference type="Proteomes" id="UP000747399">
    <property type="component" value="Unassembled WGS sequence"/>
</dbReference>
<keyword evidence="3" id="KW-1185">Reference proteome</keyword>
<feature type="chain" id="PRO_5035319154" evidence="1">
    <location>
        <begin position="23"/>
        <end position="371"/>
    </location>
</feature>
<keyword evidence="1" id="KW-0732">Signal</keyword>
<accession>A0A8J4B408</accession>
<sequence>MTTQNNVIIWVVALMMIPLQRQEQLLVVGSYSSTAIECPEPHRTILQQYKDFHNKNKYSPNAQYLVEECWNNGCAGAGDRIRGALFTLRVAIQYKKIWLIDWTRPAPITNFLIHNEVDWRVTGFPDNFFKEPNTLTLDEFNATTFHGNGSEAAVVEKFMAAKKYVIIGAQHFEDRATRLNPVDPEHAIEIGACYFQFLFKLNDTIVKSGESHLRELYGPAPVDYVAWHWRHMDVDFPGEKPLLVSQLAGALDCGRTLAAEIKVDLVRRPMVLITDFHVFRQFVMRGEFQNIRTINITAQHIDRDSNKNVTMQSYQEVFVDLYVLSRARCMLTSWSGYSKLALWMGTAPLLKCHRDWVHCNITTVQNVKRIR</sequence>
<gene>
    <name evidence="2" type="ORF">Vafri_9298</name>
</gene>
<evidence type="ECO:0000256" key="1">
    <source>
        <dbReference type="SAM" id="SignalP"/>
    </source>
</evidence>
<evidence type="ECO:0000313" key="2">
    <source>
        <dbReference type="EMBL" id="GIL53661.1"/>
    </source>
</evidence>